<dbReference type="SUPFAM" id="SSF52279">
    <property type="entry name" value="Beta-D-glucan exohydrolase, C-terminal domain"/>
    <property type="match status" value="1"/>
</dbReference>
<dbReference type="InterPro" id="IPR036962">
    <property type="entry name" value="Glyco_hydro_3_N_sf"/>
</dbReference>
<proteinExistence type="inferred from homology"/>
<evidence type="ECO:0000256" key="2">
    <source>
        <dbReference type="ARBA" id="ARBA00022801"/>
    </source>
</evidence>
<gene>
    <name evidence="4" type="ORF">DWZ12_07560</name>
</gene>
<dbReference type="AlphaFoldDB" id="A0A411ZQN8"/>
<accession>A0A411ZQN8</accession>
<feature type="domain" description="Fibronectin type III-like" evidence="3">
    <location>
        <begin position="337"/>
        <end position="408"/>
    </location>
</feature>
<dbReference type="Proteomes" id="UP000283585">
    <property type="component" value="Unassembled WGS sequence"/>
</dbReference>
<dbReference type="Gene3D" id="3.20.20.300">
    <property type="entry name" value="Glycoside hydrolase, family 3, N-terminal domain"/>
    <property type="match status" value="1"/>
</dbReference>
<dbReference type="InterPro" id="IPR013783">
    <property type="entry name" value="Ig-like_fold"/>
</dbReference>
<sequence length="807" mass="89593">MKDVWGHSGSMDQSLSELEIRHRTLAREAAVEGIVLLKNEGVLPLSTASAIALLGSGAEKTIKGGIGSGDVNNRENISIYQGMKEAGVTITSEDWLEDYEERYKNARNVWKEKILEDAKHVDNPFDAYASNPFILPEGRAVEAKDIAGAKAAVYVLSRISGEGKDRRRVKGDYYLSEREAADLFFLNEKKIPVILLLNAGGPIELTDILENTENIKAILNISQPGQESGYAVADILLGNCVPSAKLTATWARRYEDCPFAEDYSYLNGNLDTEEYKEGIFVGYRYFDSFGKKPLFPFGFGLSYTEFKIEFKGIETSEKELTVEMKVTNIGDTYAGKEVVQIYASLPQTEVKKEYRRLVGYAKTKLLQPGEAETLKITVGQKELAYFSEEKHQWIVEKGTYGIWTGNSSVSLEYSSTVKVEQSVSLEDTCVLENTAEIEEELWKTYECRKTTADNSHCIIFTPHPEEKKIYRSAYATEQMTEDLLPLLYGNIAETTSTLGAAGIRVPGTAGETTEGLLDKYGIPSLIMADGPAGIRLQQHYEVDRATDTVYGIGVLGALENGFLVDREEHEGADQYYQYCTAFPVGTVMAQTWNRDLMQRFGEAVALEMEAFHVNLWLAPGLNIHRNPLCGRNFEYYSEDPFLSGTLAASVTKGVQCHKGCGVTVKHFACNNQEDNRMGVDVKISERTLREIYLRGFEIAVKEGQPTAIMSSYNLVNGVHAANSKDLCTRIARKEWGFDGVIMSDWNTTVPEDGSVAWKCAAAGNDIIMPGNAEDAESIRNAYRNGDLTEEEIRSCAGRILELISQLA</sequence>
<protein>
    <submittedName>
        <fullName evidence="4">Beta-glucosidase</fullName>
    </submittedName>
</protein>
<dbReference type="Gene3D" id="3.40.50.1700">
    <property type="entry name" value="Glycoside hydrolase family 3 C-terminal domain"/>
    <property type="match status" value="1"/>
</dbReference>
<dbReference type="InterPro" id="IPR001764">
    <property type="entry name" value="Glyco_hydro_3_N"/>
</dbReference>
<reference evidence="4 5" key="1">
    <citation type="submission" date="2018-08" db="EMBL/GenBank/DDBJ databases">
        <title>A genome reference for cultivated species of the human gut microbiota.</title>
        <authorList>
            <person name="Zou Y."/>
            <person name="Xue W."/>
            <person name="Luo G."/>
        </authorList>
    </citation>
    <scope>NUCLEOTIDE SEQUENCE [LARGE SCALE GENOMIC DNA]</scope>
    <source>
        <strain evidence="4 5">AF29-2BH</strain>
    </source>
</reference>
<dbReference type="Gene3D" id="2.60.40.10">
    <property type="entry name" value="Immunoglobulins"/>
    <property type="match status" value="1"/>
</dbReference>
<dbReference type="PRINTS" id="PR00133">
    <property type="entry name" value="GLHYDRLASE3"/>
</dbReference>
<evidence type="ECO:0000313" key="5">
    <source>
        <dbReference type="Proteomes" id="UP000283585"/>
    </source>
</evidence>
<evidence type="ECO:0000256" key="1">
    <source>
        <dbReference type="ARBA" id="ARBA00005336"/>
    </source>
</evidence>
<dbReference type="RefSeq" id="WP_118044603.1">
    <property type="nucleotide sequence ID" value="NZ_QRSS01000007.1"/>
</dbReference>
<dbReference type="Pfam" id="PF14310">
    <property type="entry name" value="Fn3-like"/>
    <property type="match status" value="1"/>
</dbReference>
<dbReference type="InterPro" id="IPR026891">
    <property type="entry name" value="Fn3-like"/>
</dbReference>
<comment type="similarity">
    <text evidence="1">Belongs to the glycosyl hydrolase 3 family.</text>
</comment>
<name>A0A411ZQN8_9FIRM</name>
<evidence type="ECO:0000259" key="3">
    <source>
        <dbReference type="SMART" id="SM01217"/>
    </source>
</evidence>
<dbReference type="InterPro" id="IPR050288">
    <property type="entry name" value="Cellulose_deg_GH3"/>
</dbReference>
<dbReference type="SUPFAM" id="SSF51445">
    <property type="entry name" value="(Trans)glycosidases"/>
    <property type="match status" value="1"/>
</dbReference>
<dbReference type="Pfam" id="PF01915">
    <property type="entry name" value="Glyco_hydro_3_C"/>
    <property type="match status" value="1"/>
</dbReference>
<dbReference type="SMART" id="SM01217">
    <property type="entry name" value="Fn3_like"/>
    <property type="match status" value="1"/>
</dbReference>
<keyword evidence="2" id="KW-0378">Hydrolase</keyword>
<dbReference type="InterPro" id="IPR017853">
    <property type="entry name" value="GH"/>
</dbReference>
<dbReference type="Pfam" id="PF00933">
    <property type="entry name" value="Glyco_hydro_3"/>
    <property type="match status" value="1"/>
</dbReference>
<dbReference type="PANTHER" id="PTHR42715:SF10">
    <property type="entry name" value="BETA-GLUCOSIDASE"/>
    <property type="match status" value="1"/>
</dbReference>
<comment type="caution">
    <text evidence="4">The sequence shown here is derived from an EMBL/GenBank/DDBJ whole genome shotgun (WGS) entry which is preliminary data.</text>
</comment>
<dbReference type="InterPro" id="IPR036881">
    <property type="entry name" value="Glyco_hydro_3_C_sf"/>
</dbReference>
<dbReference type="PANTHER" id="PTHR42715">
    <property type="entry name" value="BETA-GLUCOSIDASE"/>
    <property type="match status" value="1"/>
</dbReference>
<dbReference type="GO" id="GO:0005975">
    <property type="term" value="P:carbohydrate metabolic process"/>
    <property type="evidence" value="ECO:0007669"/>
    <property type="project" value="InterPro"/>
</dbReference>
<organism evidence="4 5">
    <name type="scientific">Blautia obeum</name>
    <dbReference type="NCBI Taxonomy" id="40520"/>
    <lineage>
        <taxon>Bacteria</taxon>
        <taxon>Bacillati</taxon>
        <taxon>Bacillota</taxon>
        <taxon>Clostridia</taxon>
        <taxon>Lachnospirales</taxon>
        <taxon>Lachnospiraceae</taxon>
        <taxon>Blautia</taxon>
    </lineage>
</organism>
<dbReference type="GO" id="GO:0004553">
    <property type="term" value="F:hydrolase activity, hydrolyzing O-glycosyl compounds"/>
    <property type="evidence" value="ECO:0007669"/>
    <property type="project" value="InterPro"/>
</dbReference>
<dbReference type="InterPro" id="IPR002772">
    <property type="entry name" value="Glyco_hydro_3_C"/>
</dbReference>
<dbReference type="EMBL" id="QRSS01000007">
    <property type="protein sequence ID" value="RGQ05182.1"/>
    <property type="molecule type" value="Genomic_DNA"/>
</dbReference>
<evidence type="ECO:0000313" key="4">
    <source>
        <dbReference type="EMBL" id="RGQ05182.1"/>
    </source>
</evidence>